<evidence type="ECO:0000313" key="8">
    <source>
        <dbReference type="EMBL" id="UXE59781.1"/>
    </source>
</evidence>
<dbReference type="EC" id="2.1.2.2" evidence="6"/>
<proteinExistence type="inferred from homology"/>
<dbReference type="GO" id="GO:0005829">
    <property type="term" value="C:cytosol"/>
    <property type="evidence" value="ECO:0007669"/>
    <property type="project" value="TreeGrafter"/>
</dbReference>
<dbReference type="Proteomes" id="UP001065613">
    <property type="component" value="Chromosome"/>
</dbReference>
<evidence type="ECO:0000256" key="2">
    <source>
        <dbReference type="ARBA" id="ARBA00022679"/>
    </source>
</evidence>
<evidence type="ECO:0000256" key="6">
    <source>
        <dbReference type="HAMAP-Rule" id="MF_01930"/>
    </source>
</evidence>
<feature type="binding site" evidence="6">
    <location>
        <begin position="36"/>
        <end position="38"/>
    </location>
    <ligand>
        <name>N(1)-(5-phospho-beta-D-ribosyl)glycinamide</name>
        <dbReference type="ChEBI" id="CHEBI:143788"/>
    </ligand>
</feature>
<name>A0A977KVP5_9CYAN</name>
<dbReference type="NCBIfam" id="TIGR00639">
    <property type="entry name" value="PurN"/>
    <property type="match status" value="1"/>
</dbReference>
<dbReference type="SUPFAM" id="SSF53328">
    <property type="entry name" value="Formyltransferase"/>
    <property type="match status" value="1"/>
</dbReference>
<feature type="domain" description="Formyl transferase N-terminal" evidence="7">
    <location>
        <begin position="27"/>
        <end position="206"/>
    </location>
</feature>
<keyword evidence="3 6" id="KW-0658">Purine biosynthesis</keyword>
<comment type="similarity">
    <text evidence="4 6">Belongs to the GART family.</text>
</comment>
<dbReference type="EMBL" id="CP073041">
    <property type="protein sequence ID" value="UXE59781.1"/>
    <property type="molecule type" value="Genomic_DNA"/>
</dbReference>
<dbReference type="KEGG" id="wna:KA717_29205"/>
<reference evidence="8" key="1">
    <citation type="submission" date="2021-04" db="EMBL/GenBank/DDBJ databases">
        <title>Genome sequence of Woronichinia naegeliana from Washington state freshwater lake bloom.</title>
        <authorList>
            <person name="Dreher T.W."/>
        </authorList>
    </citation>
    <scope>NUCLEOTIDE SEQUENCE</scope>
    <source>
        <strain evidence="8">WA131</strain>
    </source>
</reference>
<dbReference type="GO" id="GO:0004644">
    <property type="term" value="F:phosphoribosylglycinamide formyltransferase activity"/>
    <property type="evidence" value="ECO:0007669"/>
    <property type="project" value="UniProtKB-UniRule"/>
</dbReference>
<dbReference type="InterPro" id="IPR002376">
    <property type="entry name" value="Formyl_transf_N"/>
</dbReference>
<evidence type="ECO:0000256" key="4">
    <source>
        <dbReference type="ARBA" id="ARBA00038440"/>
    </source>
</evidence>
<dbReference type="FunFam" id="3.40.50.170:FF:000008">
    <property type="entry name" value="Phosphoribosylglycinamide formyltransferase"/>
    <property type="match status" value="1"/>
</dbReference>
<dbReference type="HAMAP" id="MF_01930">
    <property type="entry name" value="PurN"/>
    <property type="match status" value="1"/>
</dbReference>
<dbReference type="InterPro" id="IPR004607">
    <property type="entry name" value="GART"/>
</dbReference>
<dbReference type="Pfam" id="PF00551">
    <property type="entry name" value="Formyl_trans_N"/>
    <property type="match status" value="1"/>
</dbReference>
<feature type="binding site" evidence="6">
    <location>
        <position position="131"/>
    </location>
    <ligand>
        <name>(6R)-10-formyltetrahydrofolate</name>
        <dbReference type="ChEBI" id="CHEBI:195366"/>
    </ligand>
</feature>
<organism evidence="8">
    <name type="scientific">Woronichinia naegeliana WA131</name>
    <dbReference type="NCBI Taxonomy" id="2824559"/>
    <lineage>
        <taxon>Bacteria</taxon>
        <taxon>Bacillati</taxon>
        <taxon>Cyanobacteriota</taxon>
        <taxon>Cyanophyceae</taxon>
        <taxon>Synechococcales</taxon>
        <taxon>Coelosphaeriaceae</taxon>
        <taxon>Woronichinia</taxon>
    </lineage>
</organism>
<dbReference type="PROSITE" id="PS00373">
    <property type="entry name" value="GART"/>
    <property type="match status" value="1"/>
</dbReference>
<evidence type="ECO:0000256" key="3">
    <source>
        <dbReference type="ARBA" id="ARBA00022755"/>
    </source>
</evidence>
<accession>A0A977KVP5</accession>
<evidence type="ECO:0000256" key="5">
    <source>
        <dbReference type="ARBA" id="ARBA00047664"/>
    </source>
</evidence>
<dbReference type="CDD" id="cd08645">
    <property type="entry name" value="FMT_core_GART"/>
    <property type="match status" value="1"/>
</dbReference>
<dbReference type="InterPro" id="IPR001555">
    <property type="entry name" value="GART_AS"/>
</dbReference>
<comment type="catalytic activity">
    <reaction evidence="5 6">
        <text>N(1)-(5-phospho-beta-D-ribosyl)glycinamide + (6R)-10-formyltetrahydrofolate = N(2)-formyl-N(1)-(5-phospho-beta-D-ribosyl)glycinamide + (6S)-5,6,7,8-tetrahydrofolate + H(+)</text>
        <dbReference type="Rhea" id="RHEA:15053"/>
        <dbReference type="ChEBI" id="CHEBI:15378"/>
        <dbReference type="ChEBI" id="CHEBI:57453"/>
        <dbReference type="ChEBI" id="CHEBI:143788"/>
        <dbReference type="ChEBI" id="CHEBI:147286"/>
        <dbReference type="ChEBI" id="CHEBI:195366"/>
        <dbReference type="EC" id="2.1.2.2"/>
    </reaction>
</comment>
<dbReference type="PANTHER" id="PTHR43369:SF2">
    <property type="entry name" value="PHOSPHORIBOSYLGLYCINAMIDE FORMYLTRANSFERASE"/>
    <property type="match status" value="1"/>
</dbReference>
<comment type="pathway">
    <text evidence="1 6">Purine metabolism; IMP biosynthesis via de novo pathway; N(2)-formyl-N(1)-(5-phospho-D-ribosyl)glycinamide from N(1)-(5-phospho-D-ribosyl)glycinamide (10-formyl THF route): step 1/1.</text>
</comment>
<feature type="active site" description="Proton donor" evidence="6">
    <location>
        <position position="133"/>
    </location>
</feature>
<dbReference type="GO" id="GO:0006189">
    <property type="term" value="P:'de novo' IMP biosynthetic process"/>
    <property type="evidence" value="ECO:0007669"/>
    <property type="project" value="UniProtKB-UniRule"/>
</dbReference>
<evidence type="ECO:0000259" key="7">
    <source>
        <dbReference type="Pfam" id="PF00551"/>
    </source>
</evidence>
<dbReference type="InterPro" id="IPR036477">
    <property type="entry name" value="Formyl_transf_N_sf"/>
</dbReference>
<dbReference type="Gene3D" id="3.40.50.170">
    <property type="entry name" value="Formyl transferase, N-terminal domain"/>
    <property type="match status" value="1"/>
</dbReference>
<protein>
    <recommendedName>
        <fullName evidence="6">Phosphoribosylglycinamide formyltransferase</fullName>
        <ecNumber evidence="6">2.1.2.2</ecNumber>
    </recommendedName>
    <alternativeName>
        <fullName evidence="6">5'-phosphoribosylglycinamide transformylase</fullName>
    </alternativeName>
    <alternativeName>
        <fullName evidence="6">GAR transformylase</fullName>
        <shortName evidence="6">GART</shortName>
    </alternativeName>
</protein>
<feature type="site" description="Raises pKa of active site His" evidence="6">
    <location>
        <position position="169"/>
    </location>
</feature>
<feature type="binding site" evidence="6">
    <location>
        <begin position="114"/>
        <end position="117"/>
    </location>
    <ligand>
        <name>(6R)-10-formyltetrahydrofolate</name>
        <dbReference type="ChEBI" id="CHEBI:195366"/>
    </ligand>
</feature>
<dbReference type="AlphaFoldDB" id="A0A977KVP5"/>
<keyword evidence="2 6" id="KW-0808">Transferase</keyword>
<gene>
    <name evidence="6 8" type="primary">purN</name>
    <name evidence="8" type="ORF">KA717_29205</name>
</gene>
<evidence type="ECO:0000256" key="1">
    <source>
        <dbReference type="ARBA" id="ARBA00005054"/>
    </source>
</evidence>
<dbReference type="PANTHER" id="PTHR43369">
    <property type="entry name" value="PHOSPHORIBOSYLGLYCINAMIDE FORMYLTRANSFERASE"/>
    <property type="match status" value="1"/>
</dbReference>
<comment type="function">
    <text evidence="6">Catalyzes the transfer of a formyl group from 10-formyltetrahydrofolate to 5-phospho-ribosyl-glycinamide (GAR), producing 5-phospho-ribosyl-N-formylglycinamide (FGAR) and tetrahydrofolate.</text>
</comment>
<sequence length="217" mass="23571">MSDPGLTPSFISPAISLENLPLSKTLKLGVMASGSGSNFEALMAVINQDQLNAQVQVVIYNNPTAKVKERAERWQVPTVLLDHRLFNSRESLDQAIVTTLKDYAVDWVIMAGWMRIVTPVLLTAFPQRVLNIHPSLLPSFRGVRAVEQALAAGVKVTGCTVHYASAEVDSGPIIAQAVVPILPDDTSDGLHARIQVQEHQIFPKAIALAAYLAEQNI</sequence>
<feature type="binding site" evidence="6">
    <location>
        <position position="89"/>
    </location>
    <ligand>
        <name>(6R)-10-formyltetrahydrofolate</name>
        <dbReference type="ChEBI" id="CHEBI:195366"/>
    </ligand>
</feature>